<sequence length="268" mass="30438">MYRAIVIDDEKWVVKSLIATIKDQDYFQVVEELYDGVSGLSYIQNSMPELAFVDVRLPGMSGLELLKAAEEYGCKTLFIVISGHAEFAYAQKAMQHNAIGYCLKPFSRNELLDSMQKAYHILEKQKSVIQDPINVPPPRTFVPKSMTVSNRTVQTMLDYMMAHYCEDISIQTLADLCYINPNYASQLFKQETGTTFSSHLTNLRIQRAVHLLATTDMAVFLIASHVGYRDYFYFAKVFKKITGTTPTSYRKEVLGQNSEDGSDEESEP</sequence>
<name>A0AB73T7N6_9FIRM</name>
<evidence type="ECO:0000313" key="10">
    <source>
        <dbReference type="Proteomes" id="UP000245412"/>
    </source>
</evidence>
<dbReference type="GO" id="GO:0000160">
    <property type="term" value="P:phosphorelay signal transduction system"/>
    <property type="evidence" value="ECO:0007669"/>
    <property type="project" value="InterPro"/>
</dbReference>
<keyword evidence="2" id="KW-0805">Transcription regulation</keyword>
<dbReference type="PANTHER" id="PTHR43280">
    <property type="entry name" value="ARAC-FAMILY TRANSCRIPTIONAL REGULATOR"/>
    <property type="match status" value="1"/>
</dbReference>
<keyword evidence="3" id="KW-0238">DNA-binding</keyword>
<keyword evidence="10" id="KW-1185">Reference proteome</keyword>
<dbReference type="Proteomes" id="UP000245412">
    <property type="component" value="Unassembled WGS sequence"/>
</dbReference>
<organism evidence="9 10">
    <name type="scientific">Murimonas intestini</name>
    <dbReference type="NCBI Taxonomy" id="1337051"/>
    <lineage>
        <taxon>Bacteria</taxon>
        <taxon>Bacillati</taxon>
        <taxon>Bacillota</taxon>
        <taxon>Clostridia</taxon>
        <taxon>Lachnospirales</taxon>
        <taxon>Lachnospiraceae</taxon>
        <taxon>Murimonas</taxon>
    </lineage>
</organism>
<dbReference type="CDD" id="cd17536">
    <property type="entry name" value="REC_YesN-like"/>
    <property type="match status" value="1"/>
</dbReference>
<dbReference type="SUPFAM" id="SSF52172">
    <property type="entry name" value="CheY-like"/>
    <property type="match status" value="1"/>
</dbReference>
<evidence type="ECO:0000256" key="5">
    <source>
        <dbReference type="ARBA" id="ARBA00024867"/>
    </source>
</evidence>
<dbReference type="InterPro" id="IPR018060">
    <property type="entry name" value="HTH_AraC"/>
</dbReference>
<evidence type="ECO:0000256" key="4">
    <source>
        <dbReference type="ARBA" id="ARBA00023163"/>
    </source>
</evidence>
<dbReference type="PROSITE" id="PS01124">
    <property type="entry name" value="HTH_ARAC_FAMILY_2"/>
    <property type="match status" value="1"/>
</dbReference>
<dbReference type="GO" id="GO:0003700">
    <property type="term" value="F:DNA-binding transcription factor activity"/>
    <property type="evidence" value="ECO:0007669"/>
    <property type="project" value="InterPro"/>
</dbReference>
<evidence type="ECO:0000259" key="7">
    <source>
        <dbReference type="PROSITE" id="PS01124"/>
    </source>
</evidence>
<evidence type="ECO:0000259" key="8">
    <source>
        <dbReference type="PROSITE" id="PS50110"/>
    </source>
</evidence>
<dbReference type="SUPFAM" id="SSF46689">
    <property type="entry name" value="Homeodomain-like"/>
    <property type="match status" value="2"/>
</dbReference>
<comment type="function">
    <text evidence="5">May play the central regulatory role in sporulation. It may be an element of the effector pathway responsible for the activation of sporulation genes in response to nutritional stress. Spo0A may act in concert with spo0H (a sigma factor) to control the expression of some genes that are critical to the sporulation process.</text>
</comment>
<dbReference type="InterPro" id="IPR009057">
    <property type="entry name" value="Homeodomain-like_sf"/>
</dbReference>
<accession>A0AB73T7N6</accession>
<dbReference type="PROSITE" id="PS50110">
    <property type="entry name" value="RESPONSE_REGULATORY"/>
    <property type="match status" value="1"/>
</dbReference>
<dbReference type="GO" id="GO:0043565">
    <property type="term" value="F:sequence-specific DNA binding"/>
    <property type="evidence" value="ECO:0007669"/>
    <property type="project" value="InterPro"/>
</dbReference>
<proteinExistence type="predicted"/>
<dbReference type="Pfam" id="PF00072">
    <property type="entry name" value="Response_reg"/>
    <property type="match status" value="1"/>
</dbReference>
<dbReference type="RefSeq" id="WP_109625518.1">
    <property type="nucleotide sequence ID" value="NZ_CABJAT010000007.1"/>
</dbReference>
<dbReference type="SMART" id="SM00448">
    <property type="entry name" value="REC"/>
    <property type="match status" value="1"/>
</dbReference>
<dbReference type="InterPro" id="IPR011006">
    <property type="entry name" value="CheY-like_superfamily"/>
</dbReference>
<evidence type="ECO:0000256" key="6">
    <source>
        <dbReference type="PROSITE-ProRule" id="PRU00169"/>
    </source>
</evidence>
<evidence type="ECO:0000256" key="2">
    <source>
        <dbReference type="ARBA" id="ARBA00023015"/>
    </source>
</evidence>
<dbReference type="AlphaFoldDB" id="A0AB73T7N6"/>
<dbReference type="SMART" id="SM00342">
    <property type="entry name" value="HTH_ARAC"/>
    <property type="match status" value="1"/>
</dbReference>
<dbReference type="PANTHER" id="PTHR43280:SF28">
    <property type="entry name" value="HTH-TYPE TRANSCRIPTIONAL ACTIVATOR RHAS"/>
    <property type="match status" value="1"/>
</dbReference>
<protein>
    <recommendedName>
        <fullName evidence="1">Stage 0 sporulation protein A homolog</fullName>
    </recommendedName>
</protein>
<evidence type="ECO:0000256" key="1">
    <source>
        <dbReference type="ARBA" id="ARBA00018672"/>
    </source>
</evidence>
<evidence type="ECO:0000313" key="9">
    <source>
        <dbReference type="EMBL" id="PWJ77419.1"/>
    </source>
</evidence>
<dbReference type="Gene3D" id="1.10.10.60">
    <property type="entry name" value="Homeodomain-like"/>
    <property type="match status" value="2"/>
</dbReference>
<dbReference type="Gene3D" id="3.40.50.2300">
    <property type="match status" value="1"/>
</dbReference>
<evidence type="ECO:0000256" key="3">
    <source>
        <dbReference type="ARBA" id="ARBA00023125"/>
    </source>
</evidence>
<keyword evidence="4" id="KW-0804">Transcription</keyword>
<feature type="domain" description="Response regulatory" evidence="8">
    <location>
        <begin position="3"/>
        <end position="119"/>
    </location>
</feature>
<keyword evidence="6" id="KW-0597">Phosphoprotein</keyword>
<comment type="caution">
    <text evidence="9">The sequence shown here is derived from an EMBL/GenBank/DDBJ whole genome shotgun (WGS) entry which is preliminary data.</text>
</comment>
<feature type="domain" description="HTH araC/xylS-type" evidence="7">
    <location>
        <begin position="154"/>
        <end position="252"/>
    </location>
</feature>
<feature type="modified residue" description="4-aspartylphosphate" evidence="6">
    <location>
        <position position="54"/>
    </location>
</feature>
<dbReference type="Pfam" id="PF12833">
    <property type="entry name" value="HTH_18"/>
    <property type="match status" value="1"/>
</dbReference>
<gene>
    <name evidence="9" type="ORF">C7383_103264</name>
</gene>
<dbReference type="EMBL" id="QGGY01000003">
    <property type="protein sequence ID" value="PWJ77419.1"/>
    <property type="molecule type" value="Genomic_DNA"/>
</dbReference>
<dbReference type="InterPro" id="IPR001789">
    <property type="entry name" value="Sig_transdc_resp-reg_receiver"/>
</dbReference>
<reference evidence="9 10" key="1">
    <citation type="submission" date="2018-05" db="EMBL/GenBank/DDBJ databases">
        <authorList>
            <person name="Goeker M."/>
            <person name="Huntemann M."/>
            <person name="Clum A."/>
            <person name="Pillay M."/>
            <person name="Palaniappan K."/>
            <person name="Varghese N."/>
            <person name="Mikhailova N."/>
            <person name="Stamatis D."/>
            <person name="Reddy T."/>
            <person name="Daum C."/>
            <person name="Shapiro N."/>
            <person name="Ivanova N."/>
            <person name="Kyrpides N."/>
            <person name="Woyke T."/>
        </authorList>
    </citation>
    <scope>NUCLEOTIDE SEQUENCE [LARGE SCALE GENOMIC DNA]</scope>
    <source>
        <strain evidence="9 10">DSM 26524</strain>
    </source>
</reference>